<evidence type="ECO:0000313" key="3">
    <source>
        <dbReference type="Proteomes" id="UP000051006"/>
    </source>
</evidence>
<organism evidence="2 3">
    <name type="scientific">Companilactobacillus kimchiensis</name>
    <dbReference type="NCBI Taxonomy" id="993692"/>
    <lineage>
        <taxon>Bacteria</taxon>
        <taxon>Bacillati</taxon>
        <taxon>Bacillota</taxon>
        <taxon>Bacilli</taxon>
        <taxon>Lactobacillales</taxon>
        <taxon>Lactobacillaceae</taxon>
        <taxon>Companilactobacillus</taxon>
    </lineage>
</organism>
<comment type="caution">
    <text evidence="2">The sequence shown here is derived from an EMBL/GenBank/DDBJ whole genome shotgun (WGS) entry which is preliminary data.</text>
</comment>
<keyword evidence="1" id="KW-0812">Transmembrane</keyword>
<sequence length="57" mass="6441">MILKRTSLLVLVSMILSVIEMTVDPEFIAGRVSLAFSGALMLLLSLLFVRSLWRFNK</sequence>
<keyword evidence="1" id="KW-0472">Membrane</keyword>
<reference evidence="2 3" key="1">
    <citation type="journal article" date="2015" name="Genome Announc.">
        <title>Expanding the biotechnology potential of lactobacilli through comparative genomics of 213 strains and associated genera.</title>
        <authorList>
            <person name="Sun Z."/>
            <person name="Harris H.M."/>
            <person name="McCann A."/>
            <person name="Guo C."/>
            <person name="Argimon S."/>
            <person name="Zhang W."/>
            <person name="Yang X."/>
            <person name="Jeffery I.B."/>
            <person name="Cooney J.C."/>
            <person name="Kagawa T.F."/>
            <person name="Liu W."/>
            <person name="Song Y."/>
            <person name="Salvetti E."/>
            <person name="Wrobel A."/>
            <person name="Rasinkangas P."/>
            <person name="Parkhill J."/>
            <person name="Rea M.C."/>
            <person name="O'Sullivan O."/>
            <person name="Ritari J."/>
            <person name="Douillard F.P."/>
            <person name="Paul Ross R."/>
            <person name="Yang R."/>
            <person name="Briner A.E."/>
            <person name="Felis G.E."/>
            <person name="de Vos W.M."/>
            <person name="Barrangou R."/>
            <person name="Klaenhammer T.R."/>
            <person name="Caufield P.W."/>
            <person name="Cui Y."/>
            <person name="Zhang H."/>
            <person name="O'Toole P.W."/>
        </authorList>
    </citation>
    <scope>NUCLEOTIDE SEQUENCE [LARGE SCALE GENOMIC DNA]</scope>
    <source>
        <strain evidence="2 3">DSM 24716</strain>
    </source>
</reference>
<keyword evidence="3" id="KW-1185">Reference proteome</keyword>
<proteinExistence type="predicted"/>
<evidence type="ECO:0000256" key="1">
    <source>
        <dbReference type="SAM" id="Phobius"/>
    </source>
</evidence>
<feature type="transmembrane region" description="Helical" evidence="1">
    <location>
        <begin position="31"/>
        <end position="53"/>
    </location>
</feature>
<keyword evidence="1" id="KW-1133">Transmembrane helix</keyword>
<dbReference type="PATRIC" id="fig|993692.3.peg.1993"/>
<protein>
    <submittedName>
        <fullName evidence="2">Uncharacterized protein</fullName>
    </submittedName>
</protein>
<name>A0A0R2L1T4_9LACO</name>
<gene>
    <name evidence="2" type="ORF">IV57_GL001960</name>
</gene>
<dbReference type="EMBL" id="JQCF01000043">
    <property type="protein sequence ID" value="KRN95785.1"/>
    <property type="molecule type" value="Genomic_DNA"/>
</dbReference>
<dbReference type="AlphaFoldDB" id="A0A0R2L1T4"/>
<dbReference type="RefSeq" id="WP_157051961.1">
    <property type="nucleotide sequence ID" value="NZ_JQCF01000043.1"/>
</dbReference>
<evidence type="ECO:0000313" key="2">
    <source>
        <dbReference type="EMBL" id="KRN95785.1"/>
    </source>
</evidence>
<dbReference type="Proteomes" id="UP000051006">
    <property type="component" value="Unassembled WGS sequence"/>
</dbReference>
<accession>A0A0R2L1T4</accession>